<dbReference type="PRINTS" id="PR00053">
    <property type="entry name" value="FORKHEAD"/>
</dbReference>
<evidence type="ECO:0000256" key="7">
    <source>
        <dbReference type="SAM" id="MobiDB-lite"/>
    </source>
</evidence>
<organism evidence="10 11">
    <name type="scientific">Tothia fuscella</name>
    <dbReference type="NCBI Taxonomy" id="1048955"/>
    <lineage>
        <taxon>Eukaryota</taxon>
        <taxon>Fungi</taxon>
        <taxon>Dikarya</taxon>
        <taxon>Ascomycota</taxon>
        <taxon>Pezizomycotina</taxon>
        <taxon>Dothideomycetes</taxon>
        <taxon>Pleosporomycetidae</taxon>
        <taxon>Venturiales</taxon>
        <taxon>Cylindrosympodiaceae</taxon>
        <taxon>Tothia</taxon>
    </lineage>
</organism>
<keyword evidence="5 6" id="KW-0539">Nucleus</keyword>
<evidence type="ECO:0000313" key="11">
    <source>
        <dbReference type="Proteomes" id="UP000800235"/>
    </source>
</evidence>
<evidence type="ECO:0000259" key="9">
    <source>
        <dbReference type="PROSITE" id="PS50039"/>
    </source>
</evidence>
<feature type="compositionally biased region" description="Low complexity" evidence="7">
    <location>
        <begin position="482"/>
        <end position="497"/>
    </location>
</feature>
<dbReference type="EMBL" id="MU007022">
    <property type="protein sequence ID" value="KAF2433215.1"/>
    <property type="molecule type" value="Genomic_DNA"/>
</dbReference>
<feature type="domain" description="FHA" evidence="8">
    <location>
        <begin position="130"/>
        <end position="204"/>
    </location>
</feature>
<name>A0A9P4NX10_9PEZI</name>
<feature type="region of interest" description="Disordered" evidence="7">
    <location>
        <begin position="482"/>
        <end position="539"/>
    </location>
</feature>
<dbReference type="GO" id="GO:0005634">
    <property type="term" value="C:nucleus"/>
    <property type="evidence" value="ECO:0007669"/>
    <property type="project" value="UniProtKB-SubCell"/>
</dbReference>
<dbReference type="PANTHER" id="PTHR45881:SF5">
    <property type="entry name" value="FORK-HEAD DOMAIN-CONTAINING PROTEIN"/>
    <property type="match status" value="1"/>
</dbReference>
<evidence type="ECO:0000259" key="8">
    <source>
        <dbReference type="PROSITE" id="PS50006"/>
    </source>
</evidence>
<dbReference type="InterPro" id="IPR001766">
    <property type="entry name" value="Fork_head_dom"/>
</dbReference>
<dbReference type="InterPro" id="IPR030456">
    <property type="entry name" value="TF_fork_head_CS_2"/>
</dbReference>
<dbReference type="PROSITE" id="PS00658">
    <property type="entry name" value="FORK_HEAD_2"/>
    <property type="match status" value="1"/>
</dbReference>
<feature type="region of interest" description="Disordered" evidence="7">
    <location>
        <begin position="1"/>
        <end position="75"/>
    </location>
</feature>
<dbReference type="Pfam" id="PF00250">
    <property type="entry name" value="Forkhead"/>
    <property type="match status" value="1"/>
</dbReference>
<evidence type="ECO:0000256" key="4">
    <source>
        <dbReference type="ARBA" id="ARBA00023163"/>
    </source>
</evidence>
<dbReference type="InterPro" id="IPR008984">
    <property type="entry name" value="SMAD_FHA_dom_sf"/>
</dbReference>
<keyword evidence="2" id="KW-0805">Transcription regulation</keyword>
<dbReference type="InterPro" id="IPR000253">
    <property type="entry name" value="FHA_dom"/>
</dbReference>
<keyword evidence="11" id="KW-1185">Reference proteome</keyword>
<protein>
    <submittedName>
        <fullName evidence="10">Uncharacterized protein</fullName>
    </submittedName>
</protein>
<dbReference type="AlphaFoldDB" id="A0A9P4NX10"/>
<dbReference type="PROSITE" id="PS50039">
    <property type="entry name" value="FORK_HEAD_3"/>
    <property type="match status" value="1"/>
</dbReference>
<feature type="region of interest" description="Disordered" evidence="7">
    <location>
        <begin position="445"/>
        <end position="469"/>
    </location>
</feature>
<evidence type="ECO:0000256" key="1">
    <source>
        <dbReference type="ARBA" id="ARBA00004123"/>
    </source>
</evidence>
<dbReference type="PROSITE" id="PS00657">
    <property type="entry name" value="FORK_HEAD_1"/>
    <property type="match status" value="1"/>
</dbReference>
<feature type="compositionally biased region" description="Basic and acidic residues" evidence="7">
    <location>
        <begin position="757"/>
        <end position="767"/>
    </location>
</feature>
<dbReference type="GO" id="GO:0000981">
    <property type="term" value="F:DNA-binding transcription factor activity, RNA polymerase II-specific"/>
    <property type="evidence" value="ECO:0007669"/>
    <property type="project" value="TreeGrafter"/>
</dbReference>
<dbReference type="InterPro" id="IPR036388">
    <property type="entry name" value="WH-like_DNA-bd_sf"/>
</dbReference>
<dbReference type="SMART" id="SM00240">
    <property type="entry name" value="FHA"/>
    <property type="match status" value="1"/>
</dbReference>
<feature type="region of interest" description="Disordered" evidence="7">
    <location>
        <begin position="137"/>
        <end position="157"/>
    </location>
</feature>
<evidence type="ECO:0000256" key="5">
    <source>
        <dbReference type="ARBA" id="ARBA00023242"/>
    </source>
</evidence>
<feature type="compositionally biased region" description="Acidic residues" evidence="7">
    <location>
        <begin position="659"/>
        <end position="719"/>
    </location>
</feature>
<feature type="region of interest" description="Disordered" evidence="7">
    <location>
        <begin position="641"/>
        <end position="777"/>
    </location>
</feature>
<feature type="compositionally biased region" description="Basic residues" evidence="7">
    <location>
        <begin position="1"/>
        <end position="10"/>
    </location>
</feature>
<evidence type="ECO:0000256" key="3">
    <source>
        <dbReference type="ARBA" id="ARBA00023125"/>
    </source>
</evidence>
<dbReference type="OrthoDB" id="5954824at2759"/>
<feature type="DNA-binding region" description="Fork-head" evidence="6">
    <location>
        <begin position="357"/>
        <end position="452"/>
    </location>
</feature>
<keyword evidence="4" id="KW-0804">Transcription</keyword>
<dbReference type="SMART" id="SM00339">
    <property type="entry name" value="FH"/>
    <property type="match status" value="1"/>
</dbReference>
<evidence type="ECO:0000256" key="6">
    <source>
        <dbReference type="PROSITE-ProRule" id="PRU00089"/>
    </source>
</evidence>
<feature type="compositionally biased region" description="Basic residues" evidence="7">
    <location>
        <begin position="46"/>
        <end position="56"/>
    </location>
</feature>
<gene>
    <name evidence="10" type="ORF">EJ08DRAFT_694862</name>
</gene>
<dbReference type="Pfam" id="PF00498">
    <property type="entry name" value="FHA"/>
    <property type="match status" value="1"/>
</dbReference>
<dbReference type="CDD" id="cd22701">
    <property type="entry name" value="FHA_FKH1-like"/>
    <property type="match status" value="1"/>
</dbReference>
<feature type="compositionally biased region" description="Basic and acidic residues" evidence="7">
    <location>
        <begin position="11"/>
        <end position="20"/>
    </location>
</feature>
<feature type="compositionally biased region" description="Polar residues" evidence="7">
    <location>
        <begin position="521"/>
        <end position="539"/>
    </location>
</feature>
<dbReference type="GO" id="GO:0000978">
    <property type="term" value="F:RNA polymerase II cis-regulatory region sequence-specific DNA binding"/>
    <property type="evidence" value="ECO:0007669"/>
    <property type="project" value="TreeGrafter"/>
</dbReference>
<sequence length="831" mass="90740">MPPTGRRKTRTKDADHHSEVDAPDTMNTPSRKRRRVTGADSDAKLQHRTSPKRAARRASAESDETIEHQDEPDETSLFAVAEEVIRHLKTATYDVGVAIDHNNNVVQQSAQAFAKIAGRNWTFYVSNLRVVIGRPNLKAKGEGTPGGSANPRPPTSTDMTVDIDLGPDQQVSRVHAEIAYDTEQSRWFIVVNGRNGLTVDDRRLDRGQRMFLRSGNVINCLGTQMMFMLPDEPPVIHHDIRSTLLPEGEQEDEEDAHDDEEACAVPRGSGRGRGGNAFQSSSQGRPVGGGTGRAPNQLVAPASFQQQQQQPQPGTPVARHREQPQPKSRPSPAYARGLIVDNGEEIDYSADGSRDIKPPHSYAQMIGQAILSTPEENSTLNKIYEFIKEKYAFFRFGGGGWQNSIRHNLSLSKHFEKIPRRTDEPGKGMKWQIVPEHRAEYMKKNFHDSRRAPRRVGSSGPDSPAGYMAPTAQTERLMDAMASGGASASNFKTSPGSSTPPPLTSSYPAQTESFTPDRGPQTANFPATNGNSRQSVSAHSTPFQFRAALSQQHNVPIAGPSTNGVAGEVDEAATDSPVTLTCHHYDGSGAGHMFTPMVARHPVHAGVMSTQKPPSFYAKELFSSPAPFWKYVDIAGSTPAKPPIFEDMSPEKMGRAEGDEPTDEDVENEDEEMEDDDEGGDEKEVNEEEVNNEDVGEKEGDEQEDNEKGDEKEEEDVQLESEMAHPSSPPLLHAGGASSGGEGPDESPSRTISRPVSRREALGKKSLEPIPSFPAPAPKLNLNPAIAGPAYNPYAVTPNDDEEEEGFDLQKGFQKIGTYHRTMQTASSATH</sequence>
<keyword evidence="3 6" id="KW-0238">DNA-binding</keyword>
<feature type="domain" description="Fork-head" evidence="9">
    <location>
        <begin position="357"/>
        <end position="452"/>
    </location>
</feature>
<comment type="caution">
    <text evidence="10">The sequence shown here is derived from an EMBL/GenBank/DDBJ whole genome shotgun (WGS) entry which is preliminary data.</text>
</comment>
<dbReference type="CDD" id="cd00059">
    <property type="entry name" value="FH_FOX"/>
    <property type="match status" value="1"/>
</dbReference>
<feature type="compositionally biased region" description="Acidic residues" evidence="7">
    <location>
        <begin position="248"/>
        <end position="262"/>
    </location>
</feature>
<dbReference type="SUPFAM" id="SSF46785">
    <property type="entry name" value="Winged helix' DNA-binding domain"/>
    <property type="match status" value="1"/>
</dbReference>
<dbReference type="PANTHER" id="PTHR45881">
    <property type="entry name" value="CHECKPOINT SUPPRESSOR 1-LIKE, ISOFORM A-RELATED"/>
    <property type="match status" value="1"/>
</dbReference>
<feature type="compositionally biased region" description="Basic and acidic residues" evidence="7">
    <location>
        <begin position="649"/>
        <end position="658"/>
    </location>
</feature>
<evidence type="ECO:0000256" key="2">
    <source>
        <dbReference type="ARBA" id="ARBA00023015"/>
    </source>
</evidence>
<comment type="subcellular location">
    <subcellularLocation>
        <location evidence="1 6">Nucleus</location>
    </subcellularLocation>
</comment>
<dbReference type="Gene3D" id="2.60.200.20">
    <property type="match status" value="1"/>
</dbReference>
<dbReference type="SUPFAM" id="SSF49879">
    <property type="entry name" value="SMAD/FHA domain"/>
    <property type="match status" value="1"/>
</dbReference>
<proteinExistence type="predicted"/>
<reference evidence="10" key="1">
    <citation type="journal article" date="2020" name="Stud. Mycol.">
        <title>101 Dothideomycetes genomes: a test case for predicting lifestyles and emergence of pathogens.</title>
        <authorList>
            <person name="Haridas S."/>
            <person name="Albert R."/>
            <person name="Binder M."/>
            <person name="Bloem J."/>
            <person name="Labutti K."/>
            <person name="Salamov A."/>
            <person name="Andreopoulos B."/>
            <person name="Baker S."/>
            <person name="Barry K."/>
            <person name="Bills G."/>
            <person name="Bluhm B."/>
            <person name="Cannon C."/>
            <person name="Castanera R."/>
            <person name="Culley D."/>
            <person name="Daum C."/>
            <person name="Ezra D."/>
            <person name="Gonzalez J."/>
            <person name="Henrissat B."/>
            <person name="Kuo A."/>
            <person name="Liang C."/>
            <person name="Lipzen A."/>
            <person name="Lutzoni F."/>
            <person name="Magnuson J."/>
            <person name="Mondo S."/>
            <person name="Nolan M."/>
            <person name="Ohm R."/>
            <person name="Pangilinan J."/>
            <person name="Park H.-J."/>
            <person name="Ramirez L."/>
            <person name="Alfaro M."/>
            <person name="Sun H."/>
            <person name="Tritt A."/>
            <person name="Yoshinaga Y."/>
            <person name="Zwiers L.-H."/>
            <person name="Turgeon B."/>
            <person name="Goodwin S."/>
            <person name="Spatafora J."/>
            <person name="Crous P."/>
            <person name="Grigoriev I."/>
        </authorList>
    </citation>
    <scope>NUCLEOTIDE SEQUENCE</scope>
    <source>
        <strain evidence="10">CBS 130266</strain>
    </source>
</reference>
<accession>A0A9P4NX10</accession>
<dbReference type="Proteomes" id="UP000800235">
    <property type="component" value="Unassembled WGS sequence"/>
</dbReference>
<evidence type="ECO:0000313" key="10">
    <source>
        <dbReference type="EMBL" id="KAF2433215.1"/>
    </source>
</evidence>
<dbReference type="InterPro" id="IPR036390">
    <property type="entry name" value="WH_DNA-bd_sf"/>
</dbReference>
<dbReference type="InterPro" id="IPR018122">
    <property type="entry name" value="TF_fork_head_CS_1"/>
</dbReference>
<dbReference type="Gene3D" id="1.10.10.10">
    <property type="entry name" value="Winged helix-like DNA-binding domain superfamily/Winged helix DNA-binding domain"/>
    <property type="match status" value="1"/>
</dbReference>
<dbReference type="PROSITE" id="PS50006">
    <property type="entry name" value="FHA_DOMAIN"/>
    <property type="match status" value="1"/>
</dbReference>
<feature type="region of interest" description="Disordered" evidence="7">
    <location>
        <begin position="248"/>
        <end position="334"/>
    </location>
</feature>